<dbReference type="RefSeq" id="WP_098222316.1">
    <property type="nucleotide sequence ID" value="NZ_NTVJ01000040.1"/>
</dbReference>
<name>A0ABD6S366_BACTU</name>
<proteinExistence type="predicted"/>
<sequence length="111" mass="12777">MRTVIDDMQQKTLEIMEMTGMGRKDVLFTLAYLDRTGEKFKMSFLNGHLELGNFLNEINPNNIYVGSRDFGGREVLMLELDDNPVFILKNNQTMNVEQLIGAMKETGFYSE</sequence>
<evidence type="ECO:0000313" key="1">
    <source>
        <dbReference type="EMBL" id="PER51143.1"/>
    </source>
</evidence>
<evidence type="ECO:0000313" key="2">
    <source>
        <dbReference type="Proteomes" id="UP000219897"/>
    </source>
</evidence>
<dbReference type="EMBL" id="NTYF01000070">
    <property type="protein sequence ID" value="PER51143.1"/>
    <property type="molecule type" value="Genomic_DNA"/>
</dbReference>
<reference evidence="1 2" key="1">
    <citation type="submission" date="2017-09" db="EMBL/GenBank/DDBJ databases">
        <title>Large-scale bioinformatics analysis of Bacillus genomes uncovers conserved roles of natural products in bacterial physiology.</title>
        <authorList>
            <consortium name="Agbiome Team Llc"/>
            <person name="Bleich R.M."/>
            <person name="Kirk G.J."/>
            <person name="Santa Maria K.C."/>
            <person name="Allen S.E."/>
            <person name="Farag S."/>
            <person name="Shank E.A."/>
            <person name="Bowers A."/>
        </authorList>
    </citation>
    <scope>NUCLEOTIDE SEQUENCE [LARGE SCALE GENOMIC DNA]</scope>
    <source>
        <strain evidence="1 2">AFS005140</strain>
    </source>
</reference>
<organism evidence="1 2">
    <name type="scientific">Bacillus thuringiensis</name>
    <dbReference type="NCBI Taxonomy" id="1428"/>
    <lineage>
        <taxon>Bacteria</taxon>
        <taxon>Bacillati</taxon>
        <taxon>Bacillota</taxon>
        <taxon>Bacilli</taxon>
        <taxon>Bacillales</taxon>
        <taxon>Bacillaceae</taxon>
        <taxon>Bacillus</taxon>
        <taxon>Bacillus cereus group</taxon>
    </lineage>
</organism>
<dbReference type="Proteomes" id="UP000219897">
    <property type="component" value="Unassembled WGS sequence"/>
</dbReference>
<gene>
    <name evidence="1" type="ORF">CN495_19900</name>
</gene>
<accession>A0ABD6S366</accession>
<dbReference type="AlphaFoldDB" id="A0ABD6S366"/>
<protein>
    <submittedName>
        <fullName evidence="1">Uncharacterized protein</fullName>
    </submittedName>
</protein>
<comment type="caution">
    <text evidence="1">The sequence shown here is derived from an EMBL/GenBank/DDBJ whole genome shotgun (WGS) entry which is preliminary data.</text>
</comment>